<organism evidence="2">
    <name type="scientific">Streptomyces sp. CMC78</name>
    <dbReference type="NCBI Taxonomy" id="3231512"/>
    <lineage>
        <taxon>Bacteria</taxon>
        <taxon>Bacillati</taxon>
        <taxon>Actinomycetota</taxon>
        <taxon>Actinomycetes</taxon>
        <taxon>Kitasatosporales</taxon>
        <taxon>Streptomycetaceae</taxon>
        <taxon>Streptomyces</taxon>
    </lineage>
</organism>
<gene>
    <name evidence="2" type="ORF">SCMC78_70190</name>
</gene>
<feature type="compositionally biased region" description="Low complexity" evidence="1">
    <location>
        <begin position="69"/>
        <end position="90"/>
    </location>
</feature>
<proteinExistence type="predicted"/>
<reference evidence="2" key="1">
    <citation type="submission" date="2024-07" db="EMBL/GenBank/DDBJ databases">
        <title>Complete genome sequences of cellulolytic bacteria, Kitasatospora sp. CMC57 and Streptomyces sp. CMC78, isolated from Japanese agricultural soil.</title>
        <authorList>
            <person name="Hashimoto T."/>
            <person name="Ito M."/>
            <person name="Iwamoto M."/>
            <person name="Fukahori D."/>
            <person name="Shoda T."/>
            <person name="Sakoda M."/>
            <person name="Morohoshi T."/>
            <person name="Mitsuboshi M."/>
            <person name="Nishizawa T."/>
        </authorList>
    </citation>
    <scope>NUCLEOTIDE SEQUENCE</scope>
    <source>
        <strain evidence="2">CMC78</strain>
    </source>
</reference>
<feature type="region of interest" description="Disordered" evidence="1">
    <location>
        <begin position="60"/>
        <end position="93"/>
    </location>
</feature>
<protein>
    <submittedName>
        <fullName evidence="2">Uncharacterized protein</fullName>
    </submittedName>
</protein>
<name>A0AB33KRM9_9ACTN</name>
<accession>A0AB33KRM9</accession>
<sequence length="130" mass="13906">MTLRWESFLDVLALLGAHLVGRERAELAARLPETMALILLNPLRATEPLSAERFVRATAAWTEGPANRPPSGTSEPSSASSRTRPARNSPGASCFNCLPTTTCSSAGGRGTPDVIHLAARPHRREGLPPR</sequence>
<evidence type="ECO:0000313" key="2">
    <source>
        <dbReference type="EMBL" id="BFP57212.1"/>
    </source>
</evidence>
<dbReference type="KEGG" id="stcm:SCMC78_70190"/>
<dbReference type="AlphaFoldDB" id="A0AB33KRM9"/>
<evidence type="ECO:0000256" key="1">
    <source>
        <dbReference type="SAM" id="MobiDB-lite"/>
    </source>
</evidence>
<dbReference type="EMBL" id="AP035884">
    <property type="protein sequence ID" value="BFP57212.1"/>
    <property type="molecule type" value="Genomic_DNA"/>
</dbReference>